<organism evidence="2 3">
    <name type="scientific">Pseudomonas marginalis</name>
    <name type="common">Pseudomonas panacis</name>
    <dbReference type="NCBI Taxonomy" id="298"/>
    <lineage>
        <taxon>Bacteria</taxon>
        <taxon>Pseudomonadati</taxon>
        <taxon>Pseudomonadota</taxon>
        <taxon>Gammaproteobacteria</taxon>
        <taxon>Pseudomonadales</taxon>
        <taxon>Pseudomonadaceae</taxon>
        <taxon>Pseudomonas</taxon>
    </lineage>
</organism>
<dbReference type="Pfam" id="PF13643">
    <property type="entry name" value="DUF4145"/>
    <property type="match status" value="1"/>
</dbReference>
<name>A0A9X9BS76_PSEMA</name>
<evidence type="ECO:0000313" key="2">
    <source>
        <dbReference type="EMBL" id="TWR58203.1"/>
    </source>
</evidence>
<comment type="caution">
    <text evidence="2">The sequence shown here is derived from an EMBL/GenBank/DDBJ whole genome shotgun (WGS) entry which is preliminary data.</text>
</comment>
<dbReference type="OrthoDB" id="2083942at2"/>
<evidence type="ECO:0000313" key="3">
    <source>
        <dbReference type="Proteomes" id="UP000316123"/>
    </source>
</evidence>
<proteinExistence type="predicted"/>
<dbReference type="InterPro" id="IPR025285">
    <property type="entry name" value="DUF4145"/>
</dbReference>
<evidence type="ECO:0000259" key="1">
    <source>
        <dbReference type="Pfam" id="PF13643"/>
    </source>
</evidence>
<dbReference type="EMBL" id="VFEQ01000011">
    <property type="protein sequence ID" value="TWR58203.1"/>
    <property type="molecule type" value="Genomic_DNA"/>
</dbReference>
<reference evidence="2 3" key="1">
    <citation type="submission" date="2019-06" db="EMBL/GenBank/DDBJ databases">
        <title>Pseudomonas bimorpha sp. nov. isolated from bovine raw milk and skim milk concentrate.</title>
        <authorList>
            <person name="Hofmann K."/>
            <person name="Huptas C."/>
            <person name="Doll E."/>
            <person name="Scherer S."/>
            <person name="Wenning M."/>
        </authorList>
    </citation>
    <scope>NUCLEOTIDE SEQUENCE [LARGE SCALE GENOMIC DNA]</scope>
    <source>
        <strain evidence="2 3">DSM 13124</strain>
    </source>
</reference>
<feature type="domain" description="DUF4145" evidence="1">
    <location>
        <begin position="56"/>
        <end position="142"/>
    </location>
</feature>
<dbReference type="Proteomes" id="UP000316123">
    <property type="component" value="Unassembled WGS sequence"/>
</dbReference>
<accession>A0A9X9BS76</accession>
<dbReference type="AlphaFoldDB" id="A0A9X9BS76"/>
<sequence>MVASSLGYFSGQNQFIYICTHCFNPTYWGNDAPQFPGLLPGSPVANLPESIEALYNEARQCAAAGAFTGAVLLCRKLLMNIGVAQGAPEGEPFISYVNYLANAGFIPPNGRGWVDHIRKKGNEATHEIALMSGGDAVDLISFAEMLMKFIYEFPSKIPAPSPG</sequence>
<gene>
    <name evidence="2" type="ORF">FIV41_17555</name>
</gene>
<protein>
    <submittedName>
        <fullName evidence="2">DUF4145 domain-containing protein</fullName>
    </submittedName>
</protein>